<dbReference type="EMBL" id="AP012204">
    <property type="protein sequence ID" value="BAK36644.1"/>
    <property type="molecule type" value="Genomic_DNA"/>
</dbReference>
<protein>
    <recommendedName>
        <fullName evidence="1">DUF6884 domain-containing protein</fullName>
    </recommendedName>
</protein>
<name>F5XP04_MICPN</name>
<accession>F5XP04</accession>
<dbReference type="eggNOG" id="ENOG5033F79">
    <property type="taxonomic scope" value="Bacteria"/>
</dbReference>
<dbReference type="Proteomes" id="UP000007947">
    <property type="component" value="Chromosome"/>
</dbReference>
<gene>
    <name evidence="2" type="ordered locus">MLP_36300</name>
</gene>
<keyword evidence="3" id="KW-1185">Reference proteome</keyword>
<evidence type="ECO:0000259" key="1">
    <source>
        <dbReference type="Pfam" id="PF21818"/>
    </source>
</evidence>
<dbReference type="KEGG" id="mph:MLP_36300"/>
<dbReference type="HOGENOM" id="CLU_114074_1_0_11"/>
<evidence type="ECO:0000313" key="2">
    <source>
        <dbReference type="EMBL" id="BAK36644.1"/>
    </source>
</evidence>
<dbReference type="AlphaFoldDB" id="F5XP04"/>
<proteinExistence type="predicted"/>
<evidence type="ECO:0000313" key="3">
    <source>
        <dbReference type="Proteomes" id="UP000007947"/>
    </source>
</evidence>
<sequence>MQCTGASVTVSIVSYDVLLVSCSYEKLDHPTEARELYSADRFRLARSYAERSSSPWFILSGEHALVRPRDWLAPYDTDLNEMPSHYRSAWGLWVVAKLTTICGDLDGLVVEIHAPQSYVDPISAPLAAAGATLQLPLAGVAWSEWSTWYRRIPECGA</sequence>
<reference evidence="2 3" key="1">
    <citation type="submission" date="2011-05" db="EMBL/GenBank/DDBJ databases">
        <title>Whole genome sequence of Microlunatus phosphovorus NM-1.</title>
        <authorList>
            <person name="Hosoyama A."/>
            <person name="Sasaki K."/>
            <person name="Harada T."/>
            <person name="Igarashi R."/>
            <person name="Kawakoshi A."/>
            <person name="Sasagawa M."/>
            <person name="Fukada J."/>
            <person name="Nakamura S."/>
            <person name="Katano Y."/>
            <person name="Hanada S."/>
            <person name="Kamagata Y."/>
            <person name="Nakamura N."/>
            <person name="Yamazaki S."/>
            <person name="Fujita N."/>
        </authorList>
    </citation>
    <scope>NUCLEOTIDE SEQUENCE [LARGE SCALE GENOMIC DNA]</scope>
    <source>
        <strain evidence="3">ATCC 700054 / DSM 10555 / JCM 9379 / NBRC 101784 / NCIMB 13414 / VKM Ac-1990 / NM-1</strain>
    </source>
</reference>
<dbReference type="STRING" id="1032480.MLP_36300"/>
<feature type="domain" description="DUF6884" evidence="1">
    <location>
        <begin position="17"/>
        <end position="151"/>
    </location>
</feature>
<organism evidence="2 3">
    <name type="scientific">Microlunatus phosphovorus (strain ATCC 700054 / DSM 10555 / JCM 9379 / NBRC 101784 / NCIMB 13414 / VKM Ac-1990 / NM-1)</name>
    <dbReference type="NCBI Taxonomy" id="1032480"/>
    <lineage>
        <taxon>Bacteria</taxon>
        <taxon>Bacillati</taxon>
        <taxon>Actinomycetota</taxon>
        <taxon>Actinomycetes</taxon>
        <taxon>Propionibacteriales</taxon>
        <taxon>Propionibacteriaceae</taxon>
        <taxon>Microlunatus</taxon>
    </lineage>
</organism>
<dbReference type="Pfam" id="PF21818">
    <property type="entry name" value="DUF6884"/>
    <property type="match status" value="1"/>
</dbReference>
<dbReference type="InterPro" id="IPR049251">
    <property type="entry name" value="DUF6884"/>
</dbReference>